<comment type="caution">
    <text evidence="15">The sequence shown here is derived from an EMBL/GenBank/DDBJ whole genome shotgun (WGS) entry which is preliminary data.</text>
</comment>
<evidence type="ECO:0008006" key="17">
    <source>
        <dbReference type="Google" id="ProtNLM"/>
    </source>
</evidence>
<evidence type="ECO:0000256" key="2">
    <source>
        <dbReference type="ARBA" id="ARBA00007261"/>
    </source>
</evidence>
<feature type="domain" description="Peptidase M16 C-terminal" evidence="11">
    <location>
        <begin position="189"/>
        <end position="371"/>
    </location>
</feature>
<dbReference type="PANTHER" id="PTHR43690:SF18">
    <property type="entry name" value="INSULIN-DEGRADING ENZYME-RELATED"/>
    <property type="match status" value="1"/>
</dbReference>
<dbReference type="InterPro" id="IPR007863">
    <property type="entry name" value="Peptidase_M16_C"/>
</dbReference>
<feature type="transmembrane region" description="Helical" evidence="9">
    <location>
        <begin position="2060"/>
        <end position="2085"/>
    </location>
</feature>
<dbReference type="EMBL" id="CAUJNA010003567">
    <property type="protein sequence ID" value="CAJ1405032.1"/>
    <property type="molecule type" value="Genomic_DNA"/>
</dbReference>
<dbReference type="PROSITE" id="PS00143">
    <property type="entry name" value="INSULINASE"/>
    <property type="match status" value="1"/>
</dbReference>
<dbReference type="GO" id="GO:0046872">
    <property type="term" value="F:metal ion binding"/>
    <property type="evidence" value="ECO:0007669"/>
    <property type="project" value="UniProtKB-KW"/>
</dbReference>
<feature type="domain" description="Peptidase M16 middle/third" evidence="12">
    <location>
        <begin position="378"/>
        <end position="667"/>
    </location>
</feature>
<comment type="similarity">
    <text evidence="2">Belongs to the peptidase M16 family.</text>
</comment>
<gene>
    <name evidence="15" type="ORF">EVOR1521_LOCUS27361</name>
</gene>
<dbReference type="SUPFAM" id="SSF63411">
    <property type="entry name" value="LuxS/MPP-like metallohydrolase"/>
    <property type="match status" value="4"/>
</dbReference>
<feature type="region of interest" description="Disordered" evidence="8">
    <location>
        <begin position="1903"/>
        <end position="1945"/>
    </location>
</feature>
<evidence type="ECO:0000256" key="8">
    <source>
        <dbReference type="SAM" id="MobiDB-lite"/>
    </source>
</evidence>
<dbReference type="InterPro" id="IPR001431">
    <property type="entry name" value="Pept_M16_Zn_BS"/>
</dbReference>
<feature type="region of interest" description="Disordered" evidence="8">
    <location>
        <begin position="2207"/>
        <end position="2246"/>
    </location>
</feature>
<protein>
    <recommendedName>
        <fullName evidence="17">Insulin-degrading enzyme</fullName>
    </recommendedName>
</protein>
<feature type="compositionally biased region" description="Polar residues" evidence="8">
    <location>
        <begin position="2236"/>
        <end position="2246"/>
    </location>
</feature>
<dbReference type="InterPro" id="IPR011249">
    <property type="entry name" value="Metalloenz_LuxS/M16"/>
</dbReference>
<feature type="domain" description="Peptidase M16 N-terminal" evidence="10">
    <location>
        <begin position="28"/>
        <end position="143"/>
    </location>
</feature>
<evidence type="ECO:0000313" key="15">
    <source>
        <dbReference type="EMBL" id="CAJ1405032.1"/>
    </source>
</evidence>
<dbReference type="Pfam" id="PF22456">
    <property type="entry name" value="PqqF-like_C_4"/>
    <property type="match status" value="1"/>
</dbReference>
<evidence type="ECO:0000256" key="5">
    <source>
        <dbReference type="ARBA" id="ARBA00022801"/>
    </source>
</evidence>
<evidence type="ECO:0000256" key="9">
    <source>
        <dbReference type="SAM" id="Phobius"/>
    </source>
</evidence>
<dbReference type="Pfam" id="PF26010">
    <property type="entry name" value="DUF8003"/>
    <property type="match status" value="1"/>
</dbReference>
<keyword evidence="9" id="KW-0472">Membrane</keyword>
<dbReference type="InterPro" id="IPR011765">
    <property type="entry name" value="Pept_M16_N"/>
</dbReference>
<dbReference type="InterPro" id="IPR054734">
    <property type="entry name" value="PqqF-like_C_4"/>
</dbReference>
<keyword evidence="5" id="KW-0378">Hydrolase</keyword>
<keyword evidence="9" id="KW-1133">Transmembrane helix</keyword>
<evidence type="ECO:0000259" key="12">
    <source>
        <dbReference type="Pfam" id="PF16187"/>
    </source>
</evidence>
<evidence type="ECO:0000256" key="4">
    <source>
        <dbReference type="ARBA" id="ARBA00022723"/>
    </source>
</evidence>
<dbReference type="InterPro" id="IPR058316">
    <property type="entry name" value="DUF8003"/>
</dbReference>
<evidence type="ECO:0000313" key="16">
    <source>
        <dbReference type="Proteomes" id="UP001178507"/>
    </source>
</evidence>
<dbReference type="PANTHER" id="PTHR43690">
    <property type="entry name" value="NARDILYSIN"/>
    <property type="match status" value="1"/>
</dbReference>
<evidence type="ECO:0000256" key="7">
    <source>
        <dbReference type="ARBA" id="ARBA00023049"/>
    </source>
</evidence>
<dbReference type="GO" id="GO:0004222">
    <property type="term" value="F:metalloendopeptidase activity"/>
    <property type="evidence" value="ECO:0007669"/>
    <property type="project" value="InterPro"/>
</dbReference>
<evidence type="ECO:0000259" key="10">
    <source>
        <dbReference type="Pfam" id="PF00675"/>
    </source>
</evidence>
<evidence type="ECO:0000256" key="3">
    <source>
        <dbReference type="ARBA" id="ARBA00022670"/>
    </source>
</evidence>
<dbReference type="Gene3D" id="3.30.830.10">
    <property type="entry name" value="Metalloenzyme, LuxS/M16 peptidase-like"/>
    <property type="match status" value="4"/>
</dbReference>
<name>A0AA36JF30_9DINO</name>
<keyword evidence="9" id="KW-0812">Transmembrane</keyword>
<proteinExistence type="inferred from homology"/>
<dbReference type="FunFam" id="3.30.830.10:FF:000012">
    <property type="entry name" value="Protease 3"/>
    <property type="match status" value="1"/>
</dbReference>
<feature type="transmembrane region" description="Helical" evidence="9">
    <location>
        <begin position="2097"/>
        <end position="2120"/>
    </location>
</feature>
<dbReference type="Proteomes" id="UP001178507">
    <property type="component" value="Unassembled WGS sequence"/>
</dbReference>
<keyword evidence="3" id="KW-0645">Protease</keyword>
<keyword evidence="4" id="KW-0479">Metal-binding</keyword>
<feature type="transmembrane region" description="Helical" evidence="9">
    <location>
        <begin position="2028"/>
        <end position="2054"/>
    </location>
</feature>
<evidence type="ECO:0000259" key="13">
    <source>
        <dbReference type="Pfam" id="PF22456"/>
    </source>
</evidence>
<evidence type="ECO:0000256" key="1">
    <source>
        <dbReference type="ARBA" id="ARBA00001947"/>
    </source>
</evidence>
<comment type="cofactor">
    <cofactor evidence="1">
        <name>Zn(2+)</name>
        <dbReference type="ChEBI" id="CHEBI:29105"/>
    </cofactor>
</comment>
<keyword evidence="7" id="KW-0482">Metalloprotease</keyword>
<dbReference type="Pfam" id="PF16187">
    <property type="entry name" value="Peptidase_M16_M"/>
    <property type="match status" value="1"/>
</dbReference>
<keyword evidence="16" id="KW-1185">Reference proteome</keyword>
<dbReference type="GO" id="GO:0005737">
    <property type="term" value="C:cytoplasm"/>
    <property type="evidence" value="ECO:0007669"/>
    <property type="project" value="UniProtKB-ARBA"/>
</dbReference>
<sequence>MCRAQTKIKSAASQEYSFLQLENGLKAILGSDPECDKAGAALCVNVGMCHERKDLPGLAHFLEHMLFTGTAKYPKEGDYHEFIQQNGGLANAYTACYFTNYMFEIKPESLTEALDRFSRFFTEPLLTRDCTEREINAVDSEFQAGLTSPWWRYVGILNMSANPDHPFHVAVGNNKVLLEDPKERGIDLYEEMKKLYESTYSSNGMTLCVFGKEPTAELRQIVRDKFGPVVNKGVDMPVGDNVSSHLPFKPSDWHQLLLMNPVQDVKDLTFSWVIPYQAPLWRSKPVEYISHLLGHEGKGSVIAALKQKGLISACTADNGAWLEGAFSLLNVTFELTDKGLDSIAEIGRYFFAYLGMLQNTKPEKCIFDEMQKLGEIGFKFKEDASPFQLCPDIALSLLKYPPSEALCGTTLHYEFDPDGISQLLSLLTLDKVRVQFQAKVLADRCTQKDTSYGSPIELLPLEPAWLEAWAAVLNGEVAGSLGLNLPQPNPFIPEDLSLKPPPAEPQAIPVVLKDQPPVAGIVHRQDDTFQQPKAHITFFIYAPYFTQDALNYTKTELWCRCVEEALQDYAYDAGIAGVGYGLGLQGGSLRLAISGFNDKLHVLLDAITEKMTSLKTIPEHIFGIVSDTMGDDLNNQAYHSPPYRQASKRLEELLTRGCSFPVSERLEAFKSVTIQDLSDLCPRFFAEGAHVEVLALGNLTSEDAKQLSKQLVKGLHVQKGLAVLPGRSEAALPEGRTLWELPSADVDDPNHCVAMKLQQPESLEQEMLLGLLDKALSAKFFDILRTQQQLGYIVHMSPSVSLKMPALAVLVQTEFNPDYVRGCIVKFLEEHLQQLEDSFSEEELSVCKAGYLSQLRMKPKNLGDEAMRYTRQIFDRSFDFGRRARGADFVEAVTLRDLKAFARSCRTAPAIFVQIKKQLAKEDKALPAGATIDPPDMRRWTTHMETVKSFATSATWFPVNSSVDASKHAGPDGFVLTYKGDVFITGCQITSDAGISIDASGGVTVEYQSALQGQGDVVLRGSSVSLIQSTVSVPGALELLSNASGSCKGRSLRQDGKSADDAATVGIQISDSSLQGGNIKVSANQSDVEVKGSSNLTIKDPTAKLEITGNTVLASGGTATLSAAWIVVSAAQDMVFEVAIPGIVTKTAEKPAHVDVAAQGHLTLGNCSSTWSLSRLHASADSLELGEGSKLNVQSYSTCGHRGGSSVVDRCRVALAATQWPPIVNDSNVSFDLVLLARTSLTIHEKAQLQAASVLVCSASVALEDFSSIDVSGRGCSANIVSQPAAGRTIKGPDKLLLAGGGTHVGRGGDGGWFNSRDVLTDTDTVPETPEYDRYKETPWLLPTQGASAGAIGEMSIWHKDKLKVFSAGGGLIWLSGLSGVSFGKTVRLNADGKDGLARVGDASQIYASAGGAGGQVLLFAGGLKGVPPDISAAGGKGACIKQAAVGLVSGGGGGGFVGLNWTRPTWMSHLPLSVSVAGGGLGVDQSTMQPCSFVLPQTGKVEATRGSCGQALSVLPCPPGSAGLFCAPCGAGLYSLGGLGVCQTCKPIPERGHYVNITGGCVTSSCPYSCGVGVPNVASNPSCLDPVEYALSFFGGLKGMLGILAGIVFTASLLLWRRRKTSNLSRPLIEVREVGTGNVAARLVNRCLASQCEMFQVSREHLPFHICRVYLQGENTAEVPWHLRSEVPVPVQDLVIPDRWQALAKVVNEAAHVPRFRARCEALLWRLYPPLAPPLARRFRLSRAGELLRAVAEQGEATERLWKPIRLPGGELFVRFGCDAHATLAHLDFLDFELSRLDWAPVNLQKEAWLIPVQGHGTFAEPFAVDIGDPVLQRLEHTNFGPTAVLSVISTFNRAARRICKDDLHSSDDDSLQELHEKVEQCAAQCGLAGCVQVLAIASKGARERSTTRSSTQRSSLTQESPAGSFIDLVGEEQEPGSPSRASGPKQELRLCLVFTQFSSLASISQSSDCGGGALATPSSHKEMNDILRSSAGSIGEASPVRTDQACGIKGLQRMLLKWGSVGSHDATIGTLVSLTCLLALDLMAFVLVFWILYKTSSVAGFVWICFPPLVQPLALVLGPLFLLSEDPDLGRLFALLELFGACNAAFSLLVMVVLLLLDSLLFDIVAMAVVICIKAMLFSAAGAHVAQLEAANDLSFMGTPQSDFVAGIFARSSGTEDPGLHDSVHDNSPTAAIPSFQVFEQFTRQSSDGVQRPDCSFPTTGSTRSARSTSTSTCRIQAQAPSPF</sequence>
<reference evidence="15" key="1">
    <citation type="submission" date="2023-08" db="EMBL/GenBank/DDBJ databases">
        <authorList>
            <person name="Chen Y."/>
            <person name="Shah S."/>
            <person name="Dougan E. K."/>
            <person name="Thang M."/>
            <person name="Chan C."/>
        </authorList>
    </citation>
    <scope>NUCLEOTIDE SEQUENCE</scope>
</reference>
<feature type="domain" description="Coenzyme PQQ synthesis protein F-like C-terminal lobe" evidence="13">
    <location>
        <begin position="771"/>
        <end position="869"/>
    </location>
</feature>
<dbReference type="Pfam" id="PF00675">
    <property type="entry name" value="Peptidase_M16"/>
    <property type="match status" value="1"/>
</dbReference>
<dbReference type="InterPro" id="IPR032632">
    <property type="entry name" value="Peptidase_M16_M"/>
</dbReference>
<dbReference type="Pfam" id="PF05193">
    <property type="entry name" value="Peptidase_M16_C"/>
    <property type="match status" value="1"/>
</dbReference>
<feature type="transmembrane region" description="Helical" evidence="9">
    <location>
        <begin position="2126"/>
        <end position="2148"/>
    </location>
</feature>
<accession>A0AA36JF30</accession>
<feature type="compositionally biased region" description="Low complexity" evidence="8">
    <location>
        <begin position="1909"/>
        <end position="1922"/>
    </location>
</feature>
<dbReference type="InterPro" id="IPR050626">
    <property type="entry name" value="Peptidase_M16"/>
</dbReference>
<evidence type="ECO:0000256" key="6">
    <source>
        <dbReference type="ARBA" id="ARBA00022833"/>
    </source>
</evidence>
<evidence type="ECO:0000259" key="14">
    <source>
        <dbReference type="Pfam" id="PF26010"/>
    </source>
</evidence>
<feature type="domain" description="DUF8003" evidence="14">
    <location>
        <begin position="1516"/>
        <end position="1575"/>
    </location>
</feature>
<evidence type="ECO:0000259" key="11">
    <source>
        <dbReference type="Pfam" id="PF05193"/>
    </source>
</evidence>
<organism evidence="15 16">
    <name type="scientific">Effrenium voratum</name>
    <dbReference type="NCBI Taxonomy" id="2562239"/>
    <lineage>
        <taxon>Eukaryota</taxon>
        <taxon>Sar</taxon>
        <taxon>Alveolata</taxon>
        <taxon>Dinophyceae</taxon>
        <taxon>Suessiales</taxon>
        <taxon>Symbiodiniaceae</taxon>
        <taxon>Effrenium</taxon>
    </lineage>
</organism>
<dbReference type="GO" id="GO:0006508">
    <property type="term" value="P:proteolysis"/>
    <property type="evidence" value="ECO:0007669"/>
    <property type="project" value="UniProtKB-KW"/>
</dbReference>
<dbReference type="FunFam" id="3.30.830.10:FF:000005">
    <property type="entry name" value="nardilysin isoform X1"/>
    <property type="match status" value="1"/>
</dbReference>
<feature type="compositionally biased region" description="Low complexity" evidence="8">
    <location>
        <begin position="2221"/>
        <end position="2235"/>
    </location>
</feature>
<keyword evidence="6" id="KW-0862">Zinc</keyword>